<dbReference type="InterPro" id="IPR046358">
    <property type="entry name" value="Flagellin_C"/>
</dbReference>
<protein>
    <recommendedName>
        <fullName evidence="4">Flagellin</fullName>
    </recommendedName>
</protein>
<evidence type="ECO:0000313" key="7">
    <source>
        <dbReference type="EMBL" id="TWH17560.1"/>
    </source>
</evidence>
<dbReference type="GO" id="GO:0009288">
    <property type="term" value="C:bacterial-type flagellum"/>
    <property type="evidence" value="ECO:0007669"/>
    <property type="project" value="UniProtKB-SubCell"/>
</dbReference>
<evidence type="ECO:0000256" key="2">
    <source>
        <dbReference type="ARBA" id="ARBA00022525"/>
    </source>
</evidence>
<evidence type="ECO:0000259" key="5">
    <source>
        <dbReference type="Pfam" id="PF00669"/>
    </source>
</evidence>
<feature type="domain" description="Flagellin C-terminal" evidence="6">
    <location>
        <begin position="193"/>
        <end position="275"/>
    </location>
</feature>
<dbReference type="InterPro" id="IPR001492">
    <property type="entry name" value="Flagellin"/>
</dbReference>
<dbReference type="Gene3D" id="6.10.10.10">
    <property type="entry name" value="Flagellar export chaperone, C-terminal domain"/>
    <property type="match status" value="1"/>
</dbReference>
<proteinExistence type="inferred from homology"/>
<dbReference type="PRINTS" id="PR00207">
    <property type="entry name" value="FLAGELLIN"/>
</dbReference>
<dbReference type="InterPro" id="IPR042187">
    <property type="entry name" value="Flagellin_C_sub2"/>
</dbReference>
<dbReference type="GO" id="GO:0005198">
    <property type="term" value="F:structural molecule activity"/>
    <property type="evidence" value="ECO:0007669"/>
    <property type="project" value="UniProtKB-UniRule"/>
</dbReference>
<comment type="caution">
    <text evidence="7">The sequence shown here is derived from an EMBL/GenBank/DDBJ whole genome shotgun (WGS) entry which is preliminary data.</text>
</comment>
<dbReference type="Proteomes" id="UP000321583">
    <property type="component" value="Unassembled WGS sequence"/>
</dbReference>
<dbReference type="Gene3D" id="1.20.1330.10">
    <property type="entry name" value="f41 fragment of flagellin, N-terminal domain"/>
    <property type="match status" value="1"/>
</dbReference>
<keyword evidence="2 4" id="KW-0964">Secreted</keyword>
<comment type="subcellular location">
    <subcellularLocation>
        <location evidence="4">Secreted</location>
    </subcellularLocation>
    <subcellularLocation>
        <location evidence="4">Bacterial flagellum</location>
    </subcellularLocation>
</comment>
<dbReference type="EMBL" id="VLJS01000006">
    <property type="protein sequence ID" value="TWH17560.1"/>
    <property type="molecule type" value="Genomic_DNA"/>
</dbReference>
<sequence>MLSLHTNSAGLTIRNNLASSNAALSTSMTRLGTGYKINSAADDAAGLQIATRLLAQTRGMSVAAQNTQNGISLMQTAEGALQEFTNIVLRMKDLATQAADGSTTTSDLTALDAEYQDLVKELGNILSNTTYGGEALLDGGKLAGSVSFQIGATAAETMSVDISADITKLKDFQGTNASDLTTSGNASALISTLNTTLDDVGAARSKLGAAQNRLTHTYNNLQNMQTNTTDARGRIMDVDYASETANMTAKNILMQAGTSMLKQSSQMSQMVLSLLQ</sequence>
<name>A0A562E6U5_9GAMM</name>
<gene>
    <name evidence="7" type="ORF">L613_010300000020</name>
</gene>
<comment type="function">
    <text evidence="4">Flagellin is the subunit protein which polymerizes to form the filaments of bacterial flagella.</text>
</comment>
<keyword evidence="8" id="KW-1185">Reference proteome</keyword>
<feature type="domain" description="Flagellin N-terminal" evidence="5">
    <location>
        <begin position="6"/>
        <end position="139"/>
    </location>
</feature>
<dbReference type="PANTHER" id="PTHR42792:SF2">
    <property type="entry name" value="FLAGELLIN"/>
    <property type="match status" value="1"/>
</dbReference>
<keyword evidence="7" id="KW-0282">Flagellum</keyword>
<keyword evidence="7" id="KW-0969">Cilium</keyword>
<comment type="similarity">
    <text evidence="1 4">Belongs to the bacterial flagellin family.</text>
</comment>
<dbReference type="Pfam" id="PF00700">
    <property type="entry name" value="Flagellin_C"/>
    <property type="match status" value="1"/>
</dbReference>
<dbReference type="RefSeq" id="WP_028914514.1">
    <property type="nucleotide sequence ID" value="NZ_VLJS01000006.1"/>
</dbReference>
<keyword evidence="7" id="KW-0966">Cell projection</keyword>
<dbReference type="AlphaFoldDB" id="A0A562E6U5"/>
<accession>A0A562E6U5</accession>
<evidence type="ECO:0000256" key="4">
    <source>
        <dbReference type="RuleBase" id="RU362073"/>
    </source>
</evidence>
<reference evidence="7 8" key="1">
    <citation type="submission" date="2019-07" db="EMBL/GenBank/DDBJ databases">
        <title>Genome sequencing of lignin-degrading bacterial isolates.</title>
        <authorList>
            <person name="Gladden J."/>
        </authorList>
    </citation>
    <scope>NUCLEOTIDE SEQUENCE [LARGE SCALE GENOMIC DNA]</scope>
    <source>
        <strain evidence="7 8">J19</strain>
    </source>
</reference>
<dbReference type="PANTHER" id="PTHR42792">
    <property type="entry name" value="FLAGELLIN"/>
    <property type="match status" value="1"/>
</dbReference>
<organism evidence="7 8">
    <name type="scientific">Pseudoxanthomonas taiwanensis J19</name>
    <dbReference type="NCBI Taxonomy" id="935569"/>
    <lineage>
        <taxon>Bacteria</taxon>
        <taxon>Pseudomonadati</taxon>
        <taxon>Pseudomonadota</taxon>
        <taxon>Gammaproteobacteria</taxon>
        <taxon>Lysobacterales</taxon>
        <taxon>Lysobacteraceae</taxon>
        <taxon>Pseudoxanthomonas</taxon>
    </lineage>
</organism>
<dbReference type="InterPro" id="IPR001029">
    <property type="entry name" value="Flagellin_N"/>
</dbReference>
<dbReference type="GO" id="GO:0005576">
    <property type="term" value="C:extracellular region"/>
    <property type="evidence" value="ECO:0007669"/>
    <property type="project" value="UniProtKB-SubCell"/>
</dbReference>
<evidence type="ECO:0000256" key="3">
    <source>
        <dbReference type="ARBA" id="ARBA00023143"/>
    </source>
</evidence>
<evidence type="ECO:0000256" key="1">
    <source>
        <dbReference type="ARBA" id="ARBA00005709"/>
    </source>
</evidence>
<evidence type="ECO:0000313" key="8">
    <source>
        <dbReference type="Proteomes" id="UP000321583"/>
    </source>
</evidence>
<keyword evidence="3 4" id="KW-0975">Bacterial flagellum</keyword>
<dbReference type="Pfam" id="PF00669">
    <property type="entry name" value="Flagellin_N"/>
    <property type="match status" value="1"/>
</dbReference>
<dbReference type="OrthoDB" id="9796789at2"/>
<dbReference type="SUPFAM" id="SSF64518">
    <property type="entry name" value="Phase 1 flagellin"/>
    <property type="match status" value="1"/>
</dbReference>
<evidence type="ECO:0000259" key="6">
    <source>
        <dbReference type="Pfam" id="PF00700"/>
    </source>
</evidence>